<organism evidence="1 2">
    <name type="scientific">Rhododendron molle</name>
    <name type="common">Chinese azalea</name>
    <name type="synonym">Azalea mollis</name>
    <dbReference type="NCBI Taxonomy" id="49168"/>
    <lineage>
        <taxon>Eukaryota</taxon>
        <taxon>Viridiplantae</taxon>
        <taxon>Streptophyta</taxon>
        <taxon>Embryophyta</taxon>
        <taxon>Tracheophyta</taxon>
        <taxon>Spermatophyta</taxon>
        <taxon>Magnoliopsida</taxon>
        <taxon>eudicotyledons</taxon>
        <taxon>Gunneridae</taxon>
        <taxon>Pentapetalae</taxon>
        <taxon>asterids</taxon>
        <taxon>Ericales</taxon>
        <taxon>Ericaceae</taxon>
        <taxon>Ericoideae</taxon>
        <taxon>Rhodoreae</taxon>
        <taxon>Rhododendron</taxon>
    </lineage>
</organism>
<comment type="caution">
    <text evidence="1">The sequence shown here is derived from an EMBL/GenBank/DDBJ whole genome shotgun (WGS) entry which is preliminary data.</text>
</comment>
<reference evidence="1" key="1">
    <citation type="submission" date="2022-02" db="EMBL/GenBank/DDBJ databases">
        <title>Plant Genome Project.</title>
        <authorList>
            <person name="Zhang R.-G."/>
        </authorList>
    </citation>
    <scope>NUCLEOTIDE SEQUENCE</scope>
    <source>
        <strain evidence="1">AT1</strain>
    </source>
</reference>
<sequence length="128" mass="15429">MTGFTASPFLPERERGRRKKEEKKKKRKWKKNLGFDLDTLELKHRFVFTHFPILKGRFRIVTKFLHSEDTVSRHVHKILTCMRRGFTADKVKPTRRQDETHEYLNRHDFDKLFMGNCIRAIDETPSIQ</sequence>
<keyword evidence="2" id="KW-1185">Reference proteome</keyword>
<proteinExistence type="predicted"/>
<dbReference type="EMBL" id="CM046388">
    <property type="protein sequence ID" value="KAI8571149.1"/>
    <property type="molecule type" value="Genomic_DNA"/>
</dbReference>
<accession>A0ACC0Q1J6</accession>
<evidence type="ECO:0000313" key="2">
    <source>
        <dbReference type="Proteomes" id="UP001062846"/>
    </source>
</evidence>
<name>A0ACC0Q1J6_RHOML</name>
<protein>
    <submittedName>
        <fullName evidence="1">Uncharacterized protein</fullName>
    </submittedName>
</protein>
<dbReference type="Proteomes" id="UP001062846">
    <property type="component" value="Chromosome 1"/>
</dbReference>
<evidence type="ECO:0000313" key="1">
    <source>
        <dbReference type="EMBL" id="KAI8571149.1"/>
    </source>
</evidence>
<gene>
    <name evidence="1" type="ORF">RHMOL_Rhmol01G0096200</name>
</gene>